<protein>
    <submittedName>
        <fullName evidence="3">6758_t:CDS:1</fullName>
    </submittedName>
</protein>
<name>A0A9N9G2D8_FUNMO</name>
<dbReference type="InterPro" id="IPR011333">
    <property type="entry name" value="SKP1/BTB/POZ_sf"/>
</dbReference>
<dbReference type="SUPFAM" id="SSF54695">
    <property type="entry name" value="POZ domain"/>
    <property type="match status" value="1"/>
</dbReference>
<proteinExistence type="predicted"/>
<gene>
    <name evidence="3" type="ORF">FMOSSE_LOCUS7535</name>
</gene>
<feature type="domain" description="TLDc" evidence="2">
    <location>
        <begin position="543"/>
        <end position="744"/>
    </location>
</feature>
<sequence length="974" mass="114192">MCKGVKVRSIKSHAVSDTQPMIRRGTDDDRYIMNEISTFLVLEISSTYQMISFRLPELPSDYLEPSVTNESHDTIIEINDRASEDIKIFDAHSSVLCRRCEYFKVALSENWARKVDDKFRLRLEVSSEAFKIILRGICSGTINLKKTNTSILMELMLASDILLLHEFFNYLRSKLDEKRNEKKEWCDEDIVSILRISYRIPSAQDLYLYCQDQFVERPMILFGSPEFLSIDEELLLRILKLDVIFLPEIMLFNKLIEWGIANTPDSYLIDDLGVTIKDGLQLIRFYNMSIEERNATLKFENILPSLEVQFQIPPRINSPVEPKILSSRFVGLIATWIDRKDPKKDSYTGYNHPFEIRHKFRMNDRTTFYEEHHNYYNKSSNRILPTMKCHHGPSLMIMKLKISGKIIGAYNPVDWKGDLTKKANACATESFIFSCDDRYGTNIRFSRVRDFEHAMSLKNVKPSGVLLKFGEDLTFEYLYKTVSCYIKNESYESTILEEGRYGIESWDIYRVRRIDGDPSMVINEEIIKENQNQPRIRFPIETKIIDDDFFGLIATWIDKKDPMKVRYTDSNMPFQFTPLFRMNDNTTFYDEHKKYYNQSTDSLLPTMKCHHGPSLMIMKLKNSGKIIGAYNPINWKKSFELCDYESTTESFIFSSEDIHGTNHRLSRVTRYHRAIWAEKLYSNTFSKSDVPNGVMLKFGGLRFVYHDRSDTVLCRISQNEDYEQPAITSVGDYKIQEWEIFRVTRFDNQIPSRIDSPITQILIDDEFVALISSWIDDIDMEDPYTEFDMPFQFKLLFRMNERTISHDKYYNQSAYKMLPTMKCHHGASLMIMRIKGTGQIIGAYNPINWKKELPNCKNQYVYTSESFIFSSKDVYGTDPQLRRVKDSDKAISQVNVYPSGILLKFGEDLSFVYDHGNLHIEEPDYGDENYARFPNVMCDVKENGFYEQPTILPEGRYVIDQWEVFRVIRTEDSY</sequence>
<dbReference type="InterPro" id="IPR006571">
    <property type="entry name" value="TLDc_dom"/>
</dbReference>
<evidence type="ECO:0000313" key="3">
    <source>
        <dbReference type="EMBL" id="CAG8572627.1"/>
    </source>
</evidence>
<reference evidence="3" key="1">
    <citation type="submission" date="2021-06" db="EMBL/GenBank/DDBJ databases">
        <authorList>
            <person name="Kallberg Y."/>
            <person name="Tangrot J."/>
            <person name="Rosling A."/>
        </authorList>
    </citation>
    <scope>NUCLEOTIDE SEQUENCE</scope>
    <source>
        <strain evidence="3">87-6 pot B 2015</strain>
    </source>
</reference>
<evidence type="ECO:0000313" key="4">
    <source>
        <dbReference type="Proteomes" id="UP000789375"/>
    </source>
</evidence>
<dbReference type="InterPro" id="IPR000210">
    <property type="entry name" value="BTB/POZ_dom"/>
</dbReference>
<dbReference type="AlphaFoldDB" id="A0A9N9G2D8"/>
<accession>A0A9N9G2D8</accession>
<organism evidence="3 4">
    <name type="scientific">Funneliformis mosseae</name>
    <name type="common">Endomycorrhizal fungus</name>
    <name type="synonym">Glomus mosseae</name>
    <dbReference type="NCBI Taxonomy" id="27381"/>
    <lineage>
        <taxon>Eukaryota</taxon>
        <taxon>Fungi</taxon>
        <taxon>Fungi incertae sedis</taxon>
        <taxon>Mucoromycota</taxon>
        <taxon>Glomeromycotina</taxon>
        <taxon>Glomeromycetes</taxon>
        <taxon>Glomerales</taxon>
        <taxon>Glomeraceae</taxon>
        <taxon>Funneliformis</taxon>
    </lineage>
</organism>
<dbReference type="Pfam" id="PF00651">
    <property type="entry name" value="BTB"/>
    <property type="match status" value="1"/>
</dbReference>
<feature type="domain" description="TLDc" evidence="2">
    <location>
        <begin position="761"/>
        <end position="968"/>
    </location>
</feature>
<evidence type="ECO:0000259" key="2">
    <source>
        <dbReference type="PROSITE" id="PS51886"/>
    </source>
</evidence>
<evidence type="ECO:0000259" key="1">
    <source>
        <dbReference type="PROSITE" id="PS50097"/>
    </source>
</evidence>
<dbReference type="PROSITE" id="PS50097">
    <property type="entry name" value="BTB"/>
    <property type="match status" value="1"/>
</dbReference>
<dbReference type="EMBL" id="CAJVPP010001782">
    <property type="protein sequence ID" value="CAG8572627.1"/>
    <property type="molecule type" value="Genomic_DNA"/>
</dbReference>
<dbReference type="Pfam" id="PF07534">
    <property type="entry name" value="TLD"/>
    <property type="match status" value="1"/>
</dbReference>
<comment type="caution">
    <text evidence="3">The sequence shown here is derived from an EMBL/GenBank/DDBJ whole genome shotgun (WGS) entry which is preliminary data.</text>
</comment>
<dbReference type="PROSITE" id="PS51886">
    <property type="entry name" value="TLDC"/>
    <property type="match status" value="2"/>
</dbReference>
<keyword evidence="4" id="KW-1185">Reference proteome</keyword>
<dbReference type="Proteomes" id="UP000789375">
    <property type="component" value="Unassembled WGS sequence"/>
</dbReference>
<feature type="domain" description="BTB" evidence="1">
    <location>
        <begin position="72"/>
        <end position="146"/>
    </location>
</feature>
<dbReference type="Gene3D" id="3.30.710.10">
    <property type="entry name" value="Potassium Channel Kv1.1, Chain A"/>
    <property type="match status" value="1"/>
</dbReference>